<gene>
    <name evidence="1" type="ORF">CFP56_012623</name>
</gene>
<name>A0AAW0KVA9_QUESU</name>
<comment type="caution">
    <text evidence="1">The sequence shown here is derived from an EMBL/GenBank/DDBJ whole genome shotgun (WGS) entry which is preliminary data.</text>
</comment>
<organism evidence="1 2">
    <name type="scientific">Quercus suber</name>
    <name type="common">Cork oak</name>
    <dbReference type="NCBI Taxonomy" id="58331"/>
    <lineage>
        <taxon>Eukaryota</taxon>
        <taxon>Viridiplantae</taxon>
        <taxon>Streptophyta</taxon>
        <taxon>Embryophyta</taxon>
        <taxon>Tracheophyta</taxon>
        <taxon>Spermatophyta</taxon>
        <taxon>Magnoliopsida</taxon>
        <taxon>eudicotyledons</taxon>
        <taxon>Gunneridae</taxon>
        <taxon>Pentapetalae</taxon>
        <taxon>rosids</taxon>
        <taxon>fabids</taxon>
        <taxon>Fagales</taxon>
        <taxon>Fagaceae</taxon>
        <taxon>Quercus</taxon>
    </lineage>
</organism>
<evidence type="ECO:0000313" key="2">
    <source>
        <dbReference type="Proteomes" id="UP000237347"/>
    </source>
</evidence>
<accession>A0AAW0KVA9</accession>
<keyword evidence="2" id="KW-1185">Reference proteome</keyword>
<evidence type="ECO:0000313" key="1">
    <source>
        <dbReference type="EMBL" id="KAK7843392.1"/>
    </source>
</evidence>
<reference evidence="1 2" key="1">
    <citation type="journal article" date="2018" name="Sci. Data">
        <title>The draft genome sequence of cork oak.</title>
        <authorList>
            <person name="Ramos A.M."/>
            <person name="Usie A."/>
            <person name="Barbosa P."/>
            <person name="Barros P.M."/>
            <person name="Capote T."/>
            <person name="Chaves I."/>
            <person name="Simoes F."/>
            <person name="Abreu I."/>
            <person name="Carrasquinho I."/>
            <person name="Faro C."/>
            <person name="Guimaraes J.B."/>
            <person name="Mendonca D."/>
            <person name="Nobrega F."/>
            <person name="Rodrigues L."/>
            <person name="Saibo N.J.M."/>
            <person name="Varela M.C."/>
            <person name="Egas C."/>
            <person name="Matos J."/>
            <person name="Miguel C.M."/>
            <person name="Oliveira M.M."/>
            <person name="Ricardo C.P."/>
            <person name="Goncalves S."/>
        </authorList>
    </citation>
    <scope>NUCLEOTIDE SEQUENCE [LARGE SCALE GENOMIC DNA]</scope>
    <source>
        <strain evidence="2">cv. HL8</strain>
    </source>
</reference>
<protein>
    <submittedName>
        <fullName evidence="1">Uncharacterized protein</fullName>
    </submittedName>
</protein>
<sequence length="69" mass="7946">MKESLERSPEASNHGEIWALGFAGPYDLHYFIWGLPSSLTLQVYKKYSCRERSSSVFVISTLFDYFAFA</sequence>
<dbReference type="EMBL" id="PKMF04000205">
    <property type="protein sequence ID" value="KAK7843392.1"/>
    <property type="molecule type" value="Genomic_DNA"/>
</dbReference>
<proteinExistence type="predicted"/>
<dbReference type="AlphaFoldDB" id="A0AAW0KVA9"/>
<dbReference type="Proteomes" id="UP000237347">
    <property type="component" value="Unassembled WGS sequence"/>
</dbReference>